<protein>
    <recommendedName>
        <fullName evidence="6">Replication factor A C-terminal domain-containing protein</fullName>
    </recommendedName>
</protein>
<evidence type="ECO:0000256" key="5">
    <source>
        <dbReference type="ARBA" id="ARBA00023125"/>
    </source>
</evidence>
<keyword evidence="8" id="KW-1185">Reference proteome</keyword>
<evidence type="ECO:0000256" key="3">
    <source>
        <dbReference type="ARBA" id="ARBA00022771"/>
    </source>
</evidence>
<evidence type="ECO:0000259" key="6">
    <source>
        <dbReference type="Pfam" id="PF08646"/>
    </source>
</evidence>
<evidence type="ECO:0000313" key="8">
    <source>
        <dbReference type="Proteomes" id="UP000824469"/>
    </source>
</evidence>
<keyword evidence="3" id="KW-0863">Zinc-finger</keyword>
<dbReference type="InterPro" id="IPR004304">
    <property type="entry name" value="FmdA_AmdA"/>
</dbReference>
<dbReference type="FunFam" id="2.40.50.140:FF:000090">
    <property type="entry name" value="Replication protein A subunit"/>
    <property type="match status" value="1"/>
</dbReference>
<dbReference type="Gene3D" id="2.40.50.140">
    <property type="entry name" value="Nucleic acid-binding proteins"/>
    <property type="match status" value="1"/>
</dbReference>
<dbReference type="Pfam" id="PF03069">
    <property type="entry name" value="FmdA_AmdA"/>
    <property type="match status" value="1"/>
</dbReference>
<dbReference type="PANTHER" id="PTHR31891">
    <property type="entry name" value="FORMAMIDASE C869.04-RELATED"/>
    <property type="match status" value="1"/>
</dbReference>
<dbReference type="EMBL" id="JAHRHJ020000005">
    <property type="protein sequence ID" value="KAH9313592.1"/>
    <property type="molecule type" value="Genomic_DNA"/>
</dbReference>
<dbReference type="CDD" id="cd04476">
    <property type="entry name" value="RPA1_DBD_C"/>
    <property type="match status" value="1"/>
</dbReference>
<dbReference type="GO" id="GO:0003677">
    <property type="term" value="F:DNA binding"/>
    <property type="evidence" value="ECO:0007669"/>
    <property type="project" value="UniProtKB-KW"/>
</dbReference>
<evidence type="ECO:0000313" key="7">
    <source>
        <dbReference type="EMBL" id="KAH9313592.1"/>
    </source>
</evidence>
<gene>
    <name evidence="7" type="ORF">KI387_022219</name>
</gene>
<keyword evidence="5" id="KW-0238">DNA-binding</keyword>
<dbReference type="Proteomes" id="UP000824469">
    <property type="component" value="Unassembled WGS sequence"/>
</dbReference>
<evidence type="ECO:0000256" key="4">
    <source>
        <dbReference type="ARBA" id="ARBA00022833"/>
    </source>
</evidence>
<dbReference type="Gene3D" id="2.60.120.580">
    <property type="entry name" value="Acetamidase/Formamidase-like domains"/>
    <property type="match status" value="1"/>
</dbReference>
<dbReference type="GO" id="GO:0016811">
    <property type="term" value="F:hydrolase activity, acting on carbon-nitrogen (but not peptide) bonds, in linear amides"/>
    <property type="evidence" value="ECO:0007669"/>
    <property type="project" value="InterPro"/>
</dbReference>
<dbReference type="Pfam" id="PF08646">
    <property type="entry name" value="Rep_fac-A_C"/>
    <property type="match status" value="1"/>
</dbReference>
<dbReference type="PANTHER" id="PTHR31891:SF1">
    <property type="entry name" value="FORMAMIDASE C869.04-RELATED"/>
    <property type="match status" value="1"/>
</dbReference>
<proteinExistence type="inferred from homology"/>
<dbReference type="InterPro" id="IPR047192">
    <property type="entry name" value="Euk_RPA1_DBD_C"/>
</dbReference>
<dbReference type="SUPFAM" id="SSF50249">
    <property type="entry name" value="Nucleic acid-binding proteins"/>
    <property type="match status" value="1"/>
</dbReference>
<comment type="caution">
    <text evidence="7">The sequence shown here is derived from an EMBL/GenBank/DDBJ whole genome shotgun (WGS) entry which is preliminary data.</text>
</comment>
<evidence type="ECO:0000256" key="2">
    <source>
        <dbReference type="ARBA" id="ARBA00022723"/>
    </source>
</evidence>
<organism evidence="7 8">
    <name type="scientific">Taxus chinensis</name>
    <name type="common">Chinese yew</name>
    <name type="synonym">Taxus wallichiana var. chinensis</name>
    <dbReference type="NCBI Taxonomy" id="29808"/>
    <lineage>
        <taxon>Eukaryota</taxon>
        <taxon>Viridiplantae</taxon>
        <taxon>Streptophyta</taxon>
        <taxon>Embryophyta</taxon>
        <taxon>Tracheophyta</taxon>
        <taxon>Spermatophyta</taxon>
        <taxon>Pinopsida</taxon>
        <taxon>Pinidae</taxon>
        <taxon>Conifers II</taxon>
        <taxon>Cupressales</taxon>
        <taxon>Taxaceae</taxon>
        <taxon>Taxus</taxon>
    </lineage>
</organism>
<dbReference type="GO" id="GO:0008270">
    <property type="term" value="F:zinc ion binding"/>
    <property type="evidence" value="ECO:0007669"/>
    <property type="project" value="UniProtKB-KW"/>
</dbReference>
<accession>A0AA38FZI2</accession>
<keyword evidence="2" id="KW-0479">Metal-binding</keyword>
<dbReference type="InterPro" id="IPR012340">
    <property type="entry name" value="NA-bd_OB-fold"/>
</dbReference>
<comment type="similarity">
    <text evidence="1">Belongs to the replication factor A protein 1 family.</text>
</comment>
<reference evidence="7 8" key="1">
    <citation type="journal article" date="2021" name="Nat. Plants">
        <title>The Taxus genome provides insights into paclitaxel biosynthesis.</title>
        <authorList>
            <person name="Xiong X."/>
            <person name="Gou J."/>
            <person name="Liao Q."/>
            <person name="Li Y."/>
            <person name="Zhou Q."/>
            <person name="Bi G."/>
            <person name="Li C."/>
            <person name="Du R."/>
            <person name="Wang X."/>
            <person name="Sun T."/>
            <person name="Guo L."/>
            <person name="Liang H."/>
            <person name="Lu P."/>
            <person name="Wu Y."/>
            <person name="Zhang Z."/>
            <person name="Ro D.K."/>
            <person name="Shang Y."/>
            <person name="Huang S."/>
            <person name="Yan J."/>
        </authorList>
    </citation>
    <scope>NUCLEOTIDE SEQUENCE [LARGE SCALE GENOMIC DNA]</scope>
    <source>
        <strain evidence="7">Ta-2019</strain>
    </source>
</reference>
<dbReference type="InterPro" id="IPR013955">
    <property type="entry name" value="Rep_factor-A_C"/>
</dbReference>
<dbReference type="AlphaFoldDB" id="A0AA38FZI2"/>
<evidence type="ECO:0000256" key="1">
    <source>
        <dbReference type="ARBA" id="ARBA00005690"/>
    </source>
</evidence>
<feature type="domain" description="Replication factor A C-terminal" evidence="6">
    <location>
        <begin position="293"/>
        <end position="436"/>
    </location>
</feature>
<name>A0AA38FZI2_TAXCH</name>
<sequence length="440" mass="49110">MDKGTSKWERIAAEAARTLPGRENGGNCDIKNLSRGCKVYFPVFVEGANLSMGDMHFSQGDGEIACCGGIEMSGFLELKCEIIRGGMAKYLTPMGPTVLHVNPIFEIGPVEPRFSEWLVFEGISVDESGRQHYLDASIAFKRAALNAIDYLFKFGYSKEQSYLLLSCCPCEVRLSGIVDVPNAVVTLALPTAIFDQDIRPQKDGPPAGPRNNALTLFGKPFNKNPPAMKTLAQRRAPAQPRAKLLNRKIIRYCDSLSLAIKKKLLSLDELQYRIVLIIEMNVLQMGNTKRNEWAMVTAKITNISMDNFFYKACPLQKGDKQCRKKVRENGNGSWFCSSCNVQVQNYDYRYALKIDLKDPIGELQLVTAFDETTESIMGVAASNLHLLSIDEDATSEIKSNVIGNEYCFTLSLKKETYYRNNRLKCVILSSKKVDNSATPL</sequence>
<dbReference type="SUPFAM" id="SSF141130">
    <property type="entry name" value="Acetamidase/Formamidase-like"/>
    <property type="match status" value="1"/>
</dbReference>
<keyword evidence="4" id="KW-0862">Zinc</keyword>